<proteinExistence type="predicted"/>
<evidence type="ECO:0000256" key="8">
    <source>
        <dbReference type="ARBA" id="ARBA00023012"/>
    </source>
</evidence>
<dbReference type="PANTHER" id="PTHR24421">
    <property type="entry name" value="NITRATE/NITRITE SENSOR PROTEIN NARX-RELATED"/>
    <property type="match status" value="1"/>
</dbReference>
<dbReference type="CDD" id="cd16917">
    <property type="entry name" value="HATPase_UhpB-NarQ-NarX-like"/>
    <property type="match status" value="1"/>
</dbReference>
<dbReference type="PROSITE" id="PS50109">
    <property type="entry name" value="HIS_KIN"/>
    <property type="match status" value="1"/>
</dbReference>
<evidence type="ECO:0000256" key="9">
    <source>
        <dbReference type="SAM" id="Coils"/>
    </source>
</evidence>
<keyword evidence="10" id="KW-1133">Transmembrane helix</keyword>
<keyword evidence="9" id="KW-0175">Coiled coil</keyword>
<keyword evidence="6 12" id="KW-0418">Kinase</keyword>
<dbReference type="AlphaFoldDB" id="A0A1H9ZEN5"/>
<dbReference type="Pfam" id="PF07730">
    <property type="entry name" value="HisKA_3"/>
    <property type="match status" value="1"/>
</dbReference>
<feature type="transmembrane region" description="Helical" evidence="10">
    <location>
        <begin position="212"/>
        <end position="232"/>
    </location>
</feature>
<evidence type="ECO:0000259" key="11">
    <source>
        <dbReference type="PROSITE" id="PS50109"/>
    </source>
</evidence>
<dbReference type="GO" id="GO:0016020">
    <property type="term" value="C:membrane"/>
    <property type="evidence" value="ECO:0007669"/>
    <property type="project" value="InterPro"/>
</dbReference>
<evidence type="ECO:0000256" key="1">
    <source>
        <dbReference type="ARBA" id="ARBA00000085"/>
    </source>
</evidence>
<feature type="transmembrane region" description="Helical" evidence="10">
    <location>
        <begin position="165"/>
        <end position="191"/>
    </location>
</feature>
<dbReference type="EC" id="2.7.13.3" evidence="2"/>
<keyword evidence="10" id="KW-0472">Membrane</keyword>
<keyword evidence="10" id="KW-0812">Transmembrane</keyword>
<comment type="catalytic activity">
    <reaction evidence="1">
        <text>ATP + protein L-histidine = ADP + protein N-phospho-L-histidine.</text>
        <dbReference type="EC" id="2.7.13.3"/>
    </reaction>
</comment>
<dbReference type="GO" id="GO:0046983">
    <property type="term" value="F:protein dimerization activity"/>
    <property type="evidence" value="ECO:0007669"/>
    <property type="project" value="InterPro"/>
</dbReference>
<evidence type="ECO:0000313" key="12">
    <source>
        <dbReference type="EMBL" id="SES79972.1"/>
    </source>
</evidence>
<dbReference type="Gene3D" id="1.20.5.1930">
    <property type="match status" value="1"/>
</dbReference>
<feature type="transmembrane region" description="Helical" evidence="10">
    <location>
        <begin position="77"/>
        <end position="95"/>
    </location>
</feature>
<dbReference type="InterPro" id="IPR005467">
    <property type="entry name" value="His_kinase_dom"/>
</dbReference>
<dbReference type="SMART" id="SM00387">
    <property type="entry name" value="HATPase_c"/>
    <property type="match status" value="1"/>
</dbReference>
<keyword evidence="3" id="KW-0597">Phosphoprotein</keyword>
<accession>A0A1H9ZEN5</accession>
<sequence length="451" mass="50594">MGRGSERPARDSRRPARSLKLLDVMDTGLASDEEKPANDLRARVRAVLERRKLTDSISAEQASASWEQDRFVARARALFYARMMFLTLGLLILAVPEWSGYFGLTGPLAFGGYFTMLLYSVANFLVIDHPKAGRWVTYFTLCFDLIIMVVLIVKPQVNGGLQSPLLATQLLFTTLFAILYPKPLAILPPLLALPITTRLDLLLNRSVTAIELLTLLWYSALNFIIVYVVVYLNEREAAAHREVVELQGDLKELAIVEERNRLAREIHDGLGASLSSMIIQSEYILSLEKDGSLRAEIGELKATAEESIEELRRNLRMMREDFELAQGLEDYVKTFRDRTQLDIRFERTGVARKLSPDAQLALFRILQEGLSNTAKHAQAQVVHVRLDFTEGRVHLTVRDDGKGFDPKKTPRGHYGLLNMRERAMKLGGEIIVDSAPGAGALVSFSIPCNPL</sequence>
<keyword evidence="7" id="KW-0067">ATP-binding</keyword>
<dbReference type="PANTHER" id="PTHR24421:SF10">
    <property type="entry name" value="NITRATE_NITRITE SENSOR PROTEIN NARQ"/>
    <property type="match status" value="1"/>
</dbReference>
<feature type="coiled-coil region" evidence="9">
    <location>
        <begin position="294"/>
        <end position="328"/>
    </location>
</feature>
<evidence type="ECO:0000256" key="10">
    <source>
        <dbReference type="SAM" id="Phobius"/>
    </source>
</evidence>
<keyword evidence="13" id="KW-1185">Reference proteome</keyword>
<gene>
    <name evidence="12" type="ORF">SAMN05443639_101266</name>
</gene>
<evidence type="ECO:0000256" key="2">
    <source>
        <dbReference type="ARBA" id="ARBA00012438"/>
    </source>
</evidence>
<dbReference type="Proteomes" id="UP000199181">
    <property type="component" value="Unassembled WGS sequence"/>
</dbReference>
<dbReference type="InterPro" id="IPR036890">
    <property type="entry name" value="HATPase_C_sf"/>
</dbReference>
<organism evidence="12 13">
    <name type="scientific">Stigmatella erecta</name>
    <dbReference type="NCBI Taxonomy" id="83460"/>
    <lineage>
        <taxon>Bacteria</taxon>
        <taxon>Pseudomonadati</taxon>
        <taxon>Myxococcota</taxon>
        <taxon>Myxococcia</taxon>
        <taxon>Myxococcales</taxon>
        <taxon>Cystobacterineae</taxon>
        <taxon>Archangiaceae</taxon>
        <taxon>Stigmatella</taxon>
    </lineage>
</organism>
<evidence type="ECO:0000256" key="3">
    <source>
        <dbReference type="ARBA" id="ARBA00022553"/>
    </source>
</evidence>
<dbReference type="Gene3D" id="3.30.565.10">
    <property type="entry name" value="Histidine kinase-like ATPase, C-terminal domain"/>
    <property type="match status" value="1"/>
</dbReference>
<feature type="transmembrane region" description="Helical" evidence="10">
    <location>
        <begin position="101"/>
        <end position="126"/>
    </location>
</feature>
<dbReference type="InterPro" id="IPR003594">
    <property type="entry name" value="HATPase_dom"/>
</dbReference>
<reference evidence="13" key="1">
    <citation type="submission" date="2016-10" db="EMBL/GenBank/DDBJ databases">
        <authorList>
            <person name="Varghese N."/>
            <person name="Submissions S."/>
        </authorList>
    </citation>
    <scope>NUCLEOTIDE SEQUENCE [LARGE SCALE GENOMIC DNA]</scope>
    <source>
        <strain evidence="13">DSM 16858</strain>
    </source>
</reference>
<evidence type="ECO:0000256" key="6">
    <source>
        <dbReference type="ARBA" id="ARBA00022777"/>
    </source>
</evidence>
<dbReference type="SUPFAM" id="SSF55874">
    <property type="entry name" value="ATPase domain of HSP90 chaperone/DNA topoisomerase II/histidine kinase"/>
    <property type="match status" value="1"/>
</dbReference>
<evidence type="ECO:0000256" key="5">
    <source>
        <dbReference type="ARBA" id="ARBA00022741"/>
    </source>
</evidence>
<keyword evidence="4" id="KW-0808">Transferase</keyword>
<evidence type="ECO:0000256" key="7">
    <source>
        <dbReference type="ARBA" id="ARBA00022840"/>
    </source>
</evidence>
<dbReference type="InterPro" id="IPR050482">
    <property type="entry name" value="Sensor_HK_TwoCompSys"/>
</dbReference>
<keyword evidence="8" id="KW-0902">Two-component regulatory system</keyword>
<keyword evidence="5" id="KW-0547">Nucleotide-binding</keyword>
<dbReference type="GO" id="GO:0000155">
    <property type="term" value="F:phosphorelay sensor kinase activity"/>
    <property type="evidence" value="ECO:0007669"/>
    <property type="project" value="InterPro"/>
</dbReference>
<name>A0A1H9ZEN5_9BACT</name>
<evidence type="ECO:0000256" key="4">
    <source>
        <dbReference type="ARBA" id="ARBA00022679"/>
    </source>
</evidence>
<dbReference type="Pfam" id="PF02518">
    <property type="entry name" value="HATPase_c"/>
    <property type="match status" value="1"/>
</dbReference>
<feature type="domain" description="Histidine kinase" evidence="11">
    <location>
        <begin position="261"/>
        <end position="450"/>
    </location>
</feature>
<dbReference type="EMBL" id="FOIJ01000001">
    <property type="protein sequence ID" value="SES79972.1"/>
    <property type="molecule type" value="Genomic_DNA"/>
</dbReference>
<protein>
    <recommendedName>
        <fullName evidence="2">histidine kinase</fullName>
        <ecNumber evidence="2">2.7.13.3</ecNumber>
    </recommendedName>
</protein>
<evidence type="ECO:0000313" key="13">
    <source>
        <dbReference type="Proteomes" id="UP000199181"/>
    </source>
</evidence>
<dbReference type="GO" id="GO:0005524">
    <property type="term" value="F:ATP binding"/>
    <property type="evidence" value="ECO:0007669"/>
    <property type="project" value="UniProtKB-KW"/>
</dbReference>
<dbReference type="InterPro" id="IPR011712">
    <property type="entry name" value="Sig_transdc_His_kin_sub3_dim/P"/>
</dbReference>
<feature type="transmembrane region" description="Helical" evidence="10">
    <location>
        <begin position="135"/>
        <end position="153"/>
    </location>
</feature>